<reference evidence="3 4" key="1">
    <citation type="submission" date="2020-04" db="EMBL/GenBank/DDBJ databases">
        <title>MicrobeNet Type strains.</title>
        <authorList>
            <person name="Nicholson A.C."/>
        </authorList>
    </citation>
    <scope>NUCLEOTIDE SEQUENCE [LARGE SCALE GENOMIC DNA]</scope>
    <source>
        <strain evidence="3 4">ATCC BAA-788</strain>
    </source>
</reference>
<keyword evidence="4" id="KW-1185">Reference proteome</keyword>
<feature type="region of interest" description="Disordered" evidence="1">
    <location>
        <begin position="1"/>
        <end position="30"/>
    </location>
</feature>
<evidence type="ECO:0000313" key="3">
    <source>
        <dbReference type="EMBL" id="NKY22095.1"/>
    </source>
</evidence>
<dbReference type="RefSeq" id="WP_168629204.1">
    <property type="nucleotide sequence ID" value="NZ_BONL01000015.1"/>
</dbReference>
<protein>
    <submittedName>
        <fullName evidence="3">Uncharacterized protein</fullName>
    </submittedName>
</protein>
<organism evidence="3 4">
    <name type="scientific">Cellulomonas denverensis</name>
    <dbReference type="NCBI Taxonomy" id="264297"/>
    <lineage>
        <taxon>Bacteria</taxon>
        <taxon>Bacillati</taxon>
        <taxon>Actinomycetota</taxon>
        <taxon>Actinomycetes</taxon>
        <taxon>Micrococcales</taxon>
        <taxon>Cellulomonadaceae</taxon>
        <taxon>Cellulomonas</taxon>
    </lineage>
</organism>
<feature type="transmembrane region" description="Helical" evidence="2">
    <location>
        <begin position="35"/>
        <end position="55"/>
    </location>
</feature>
<evidence type="ECO:0000256" key="2">
    <source>
        <dbReference type="SAM" id="Phobius"/>
    </source>
</evidence>
<accession>A0A7X6KU28</accession>
<name>A0A7X6KU28_9CELL</name>
<comment type="caution">
    <text evidence="3">The sequence shown here is derived from an EMBL/GenBank/DDBJ whole genome shotgun (WGS) entry which is preliminary data.</text>
</comment>
<evidence type="ECO:0000256" key="1">
    <source>
        <dbReference type="SAM" id="MobiDB-lite"/>
    </source>
</evidence>
<dbReference type="Proteomes" id="UP000581206">
    <property type="component" value="Unassembled WGS sequence"/>
</dbReference>
<proteinExistence type="predicted"/>
<sequence length="196" mass="19997">MFRNDGGQQPTATPGTAQAGATPTAGRARSHRRGLAAAALALGALLLAGCASGTATAESSETSSTTSTEDLATTYAARCADDDMAGCDMLTYYAEEGTADMELAETCNGKGDRETSGDCATLAQDLAKSLKYGDDTELDALYDTCGTGDLAACDQLYFAAPIPIALDSEYRDFAATCGGTQSENEFGGMCVENAAA</sequence>
<evidence type="ECO:0000313" key="4">
    <source>
        <dbReference type="Proteomes" id="UP000581206"/>
    </source>
</evidence>
<dbReference type="EMBL" id="JAAXOX010000002">
    <property type="protein sequence ID" value="NKY22095.1"/>
    <property type="molecule type" value="Genomic_DNA"/>
</dbReference>
<keyword evidence="2" id="KW-0812">Transmembrane</keyword>
<feature type="compositionally biased region" description="Low complexity" evidence="1">
    <location>
        <begin position="1"/>
        <end position="27"/>
    </location>
</feature>
<gene>
    <name evidence="3" type="ORF">HGA03_05380</name>
</gene>
<dbReference type="AlphaFoldDB" id="A0A7X6KU28"/>
<keyword evidence="2" id="KW-0472">Membrane</keyword>
<keyword evidence="2" id="KW-1133">Transmembrane helix</keyword>